<keyword evidence="2" id="KW-0547">Nucleotide-binding</keyword>
<dbReference type="PANTHER" id="PTHR46268:SF27">
    <property type="entry name" value="UNIVERSAL STRESS PROTEIN RV2623"/>
    <property type="match status" value="1"/>
</dbReference>
<dbReference type="EMBL" id="LAZR01044425">
    <property type="protein sequence ID" value="KKL04677.1"/>
    <property type="molecule type" value="Genomic_DNA"/>
</dbReference>
<dbReference type="Pfam" id="PF00582">
    <property type="entry name" value="Usp"/>
    <property type="match status" value="1"/>
</dbReference>
<keyword evidence="3" id="KW-0067">ATP-binding</keyword>
<protein>
    <recommendedName>
        <fullName evidence="4">UspA domain-containing protein</fullName>
    </recommendedName>
</protein>
<accession>A0A0F9AST5</accession>
<dbReference type="PRINTS" id="PR01438">
    <property type="entry name" value="UNVRSLSTRESS"/>
</dbReference>
<proteinExistence type="inferred from homology"/>
<comment type="caution">
    <text evidence="5">The sequence shown here is derived from an EMBL/GenBank/DDBJ whole genome shotgun (WGS) entry which is preliminary data.</text>
</comment>
<feature type="domain" description="UspA" evidence="4">
    <location>
        <begin position="1"/>
        <end position="146"/>
    </location>
</feature>
<gene>
    <name evidence="5" type="ORF">LCGC14_2613670</name>
</gene>
<dbReference type="Gene3D" id="3.40.50.620">
    <property type="entry name" value="HUPs"/>
    <property type="match status" value="1"/>
</dbReference>
<dbReference type="PANTHER" id="PTHR46268">
    <property type="entry name" value="STRESS RESPONSE PROTEIN NHAX"/>
    <property type="match status" value="1"/>
</dbReference>
<dbReference type="InterPro" id="IPR006015">
    <property type="entry name" value="Universal_stress_UspA"/>
</dbReference>
<dbReference type="GO" id="GO:0005524">
    <property type="term" value="F:ATP binding"/>
    <property type="evidence" value="ECO:0007669"/>
    <property type="project" value="UniProtKB-KW"/>
</dbReference>
<reference evidence="5" key="1">
    <citation type="journal article" date="2015" name="Nature">
        <title>Complex archaea that bridge the gap between prokaryotes and eukaryotes.</title>
        <authorList>
            <person name="Spang A."/>
            <person name="Saw J.H."/>
            <person name="Jorgensen S.L."/>
            <person name="Zaremba-Niedzwiedzka K."/>
            <person name="Martijn J."/>
            <person name="Lind A.E."/>
            <person name="van Eijk R."/>
            <person name="Schleper C."/>
            <person name="Guy L."/>
            <person name="Ettema T.J."/>
        </authorList>
    </citation>
    <scope>NUCLEOTIDE SEQUENCE</scope>
</reference>
<evidence type="ECO:0000256" key="3">
    <source>
        <dbReference type="ARBA" id="ARBA00022840"/>
    </source>
</evidence>
<evidence type="ECO:0000256" key="1">
    <source>
        <dbReference type="ARBA" id="ARBA00008791"/>
    </source>
</evidence>
<evidence type="ECO:0000259" key="4">
    <source>
        <dbReference type="Pfam" id="PF00582"/>
    </source>
</evidence>
<dbReference type="SUPFAM" id="SSF52402">
    <property type="entry name" value="Adenine nucleotide alpha hydrolases-like"/>
    <property type="match status" value="1"/>
</dbReference>
<name>A0A0F9AST5_9ZZZZ</name>
<organism evidence="5">
    <name type="scientific">marine sediment metagenome</name>
    <dbReference type="NCBI Taxonomy" id="412755"/>
    <lineage>
        <taxon>unclassified sequences</taxon>
        <taxon>metagenomes</taxon>
        <taxon>ecological metagenomes</taxon>
    </lineage>
</organism>
<evidence type="ECO:0000313" key="5">
    <source>
        <dbReference type="EMBL" id="KKL04677.1"/>
    </source>
</evidence>
<dbReference type="InterPro" id="IPR006016">
    <property type="entry name" value="UspA"/>
</dbReference>
<comment type="similarity">
    <text evidence="1">Belongs to the universal stress protein A family.</text>
</comment>
<evidence type="ECO:0000256" key="2">
    <source>
        <dbReference type="ARBA" id="ARBA00022741"/>
    </source>
</evidence>
<dbReference type="CDD" id="cd00293">
    <property type="entry name" value="USP-like"/>
    <property type="match status" value="1"/>
</dbReference>
<dbReference type="AlphaFoldDB" id="A0A0F9AST5"/>
<sequence>MYNKITVPLDGSRLAECVFPHVEAFIEEYHVGNIVFVRIVEPAVIFQSGEYPISPEILRESESAGKSAAKDYLDQIVNRFKQEGTELQSEVLLGRVAESLVDFAEKNGSDLILIASHGRSGVRRWVRGSIADKILHSSTVPVLIVRALASEGES</sequence>
<dbReference type="InterPro" id="IPR014729">
    <property type="entry name" value="Rossmann-like_a/b/a_fold"/>
</dbReference>